<dbReference type="Proteomes" id="UP000193067">
    <property type="component" value="Unassembled WGS sequence"/>
</dbReference>
<feature type="non-terminal residue" evidence="2">
    <location>
        <position position="1"/>
    </location>
</feature>
<feature type="chain" id="PRO_5012666255" evidence="1">
    <location>
        <begin position="19"/>
        <end position="83"/>
    </location>
</feature>
<name>A0A1Y2IFE9_TRAC3</name>
<dbReference type="AlphaFoldDB" id="A0A1Y2IFE9"/>
<gene>
    <name evidence="2" type="ORF">PYCCODRAFT_1336588</name>
</gene>
<proteinExistence type="predicted"/>
<protein>
    <submittedName>
        <fullName evidence="2">Uncharacterized protein</fullName>
    </submittedName>
</protein>
<evidence type="ECO:0000256" key="1">
    <source>
        <dbReference type="SAM" id="SignalP"/>
    </source>
</evidence>
<feature type="signal peptide" evidence="1">
    <location>
        <begin position="1"/>
        <end position="18"/>
    </location>
</feature>
<keyword evidence="3" id="KW-1185">Reference proteome</keyword>
<dbReference type="EMBL" id="KZ084124">
    <property type="protein sequence ID" value="OSC99816.1"/>
    <property type="molecule type" value="Genomic_DNA"/>
</dbReference>
<keyword evidence="1" id="KW-0732">Signal</keyword>
<reference evidence="2 3" key="1">
    <citation type="journal article" date="2015" name="Biotechnol. Biofuels">
        <title>Enhanced degradation of softwood versus hardwood by the white-rot fungus Pycnoporus coccineus.</title>
        <authorList>
            <person name="Couturier M."/>
            <person name="Navarro D."/>
            <person name="Chevret D."/>
            <person name="Henrissat B."/>
            <person name="Piumi F."/>
            <person name="Ruiz-Duenas F.J."/>
            <person name="Martinez A.T."/>
            <person name="Grigoriev I.V."/>
            <person name="Riley R."/>
            <person name="Lipzen A."/>
            <person name="Berrin J.G."/>
            <person name="Master E.R."/>
            <person name="Rosso M.N."/>
        </authorList>
    </citation>
    <scope>NUCLEOTIDE SEQUENCE [LARGE SCALE GENOMIC DNA]</scope>
    <source>
        <strain evidence="2 3">BRFM310</strain>
    </source>
</reference>
<accession>A0A1Y2IFE9</accession>
<evidence type="ECO:0000313" key="3">
    <source>
        <dbReference type="Proteomes" id="UP000193067"/>
    </source>
</evidence>
<organism evidence="2 3">
    <name type="scientific">Trametes coccinea (strain BRFM310)</name>
    <name type="common">Pycnoporus coccineus</name>
    <dbReference type="NCBI Taxonomy" id="1353009"/>
    <lineage>
        <taxon>Eukaryota</taxon>
        <taxon>Fungi</taxon>
        <taxon>Dikarya</taxon>
        <taxon>Basidiomycota</taxon>
        <taxon>Agaricomycotina</taxon>
        <taxon>Agaricomycetes</taxon>
        <taxon>Polyporales</taxon>
        <taxon>Polyporaceae</taxon>
        <taxon>Trametes</taxon>
    </lineage>
</organism>
<sequence length="83" mass="9065">QPFLILALIMVCCLHSLAHVSRTFSKLALAAMKIAILGGIQLCGGQSAVTREHRTLLQRIPTDVRTAMKILDLEPNFVTYAAC</sequence>
<dbReference type="OrthoDB" id="2952577at2759"/>
<feature type="non-terminal residue" evidence="2">
    <location>
        <position position="83"/>
    </location>
</feature>
<evidence type="ECO:0000313" key="2">
    <source>
        <dbReference type="EMBL" id="OSC99816.1"/>
    </source>
</evidence>